<reference evidence="1" key="1">
    <citation type="submission" date="2020-02" db="EMBL/GenBank/DDBJ databases">
        <title>The Isolation and identification of Lactobacillus and Bifidobacterium species from dairy as potential probiotics for calf scour mitigation.</title>
        <authorList>
            <person name="Dhadda K."/>
            <person name="Guan L."/>
            <person name="Chen Y."/>
            <person name="Malmuthuge N."/>
        </authorList>
    </citation>
    <scope>NUCLEOTIDE SEQUENCE</scope>
    <source>
        <strain evidence="1">B1</strain>
    </source>
</reference>
<evidence type="ECO:0000313" key="1">
    <source>
        <dbReference type="EMBL" id="UNL80909.1"/>
    </source>
</evidence>
<dbReference type="EMBL" id="CP049772">
    <property type="protein sequence ID" value="UNL80909.1"/>
    <property type="molecule type" value="Genomic_DNA"/>
</dbReference>
<sequence length="363" mass="41313">MSMIDNNLFNSENPQQLIEQNMRTEAVTPFEGLDFTAFDVTLLNMARQAFAGDKIAATKHSEFSAVAKRPVYEIRNKQTGWRGIVILDQYGDPWMVYCGSHGDFHSGNCKSIIKASNASNYMPSEEDYLVRKREEERQHFLDFERRVVQEMLNKIRAGIYAGQTTSQSEALSALDIPYQISGAPVKASIQIQQDDDDDSATVNQFVELTLDFPVEEQDNSSPYARLHRILLRCFNAICQPKDPNQPAETSLKTYSDGQQRRATMSAFVLLEPDDIKRITSPNFLDDSESLYKTIGDTEPESMLHRVPKETLTDAYVEGTLIRSLCGKWFVPTRDEYSGLPACPDCQDILEVKEYLRRNYTPEQ</sequence>
<protein>
    <submittedName>
        <fullName evidence="1">DUF3039 domain-containing protein</fullName>
    </submittedName>
</protein>
<dbReference type="InterPro" id="IPR021400">
    <property type="entry name" value="DUF3039"/>
</dbReference>
<gene>
    <name evidence="1" type="ORF">G8B11_00230</name>
</gene>
<dbReference type="Pfam" id="PF11238">
    <property type="entry name" value="DUF3039"/>
    <property type="match status" value="1"/>
</dbReference>
<accession>A0A9Q8QUK4</accession>
<evidence type="ECO:0000313" key="2">
    <source>
        <dbReference type="Proteomes" id="UP000829452"/>
    </source>
</evidence>
<dbReference type="Proteomes" id="UP000829452">
    <property type="component" value="Chromosome"/>
</dbReference>
<organism evidence="1 2">
    <name type="scientific">Bifidobacterium longum subsp. longum</name>
    <dbReference type="NCBI Taxonomy" id="1679"/>
    <lineage>
        <taxon>Bacteria</taxon>
        <taxon>Bacillati</taxon>
        <taxon>Actinomycetota</taxon>
        <taxon>Actinomycetes</taxon>
        <taxon>Bifidobacteriales</taxon>
        <taxon>Bifidobacteriaceae</taxon>
        <taxon>Bifidobacterium</taxon>
    </lineage>
</organism>
<proteinExistence type="predicted"/>
<dbReference type="AlphaFoldDB" id="A0A9Q8QUK4"/>
<name>A0A9Q8QUK4_BIFLL</name>